<dbReference type="Gene3D" id="1.10.510.10">
    <property type="entry name" value="Transferase(Phosphotransferase) domain 1"/>
    <property type="match status" value="1"/>
</dbReference>
<keyword evidence="1" id="KW-1133">Transmembrane helix</keyword>
<keyword evidence="4" id="KW-1185">Reference proteome</keyword>
<gene>
    <name evidence="3" type="ORF">SteCoe_25512</name>
</gene>
<evidence type="ECO:0000259" key="2">
    <source>
        <dbReference type="PROSITE" id="PS50011"/>
    </source>
</evidence>
<dbReference type="InterPro" id="IPR000719">
    <property type="entry name" value="Prot_kinase_dom"/>
</dbReference>
<dbReference type="GO" id="GO:0044773">
    <property type="term" value="P:mitotic DNA damage checkpoint signaling"/>
    <property type="evidence" value="ECO:0007669"/>
    <property type="project" value="TreeGrafter"/>
</dbReference>
<dbReference type="SUPFAM" id="SSF56112">
    <property type="entry name" value="Protein kinase-like (PK-like)"/>
    <property type="match status" value="1"/>
</dbReference>
<evidence type="ECO:0000313" key="3">
    <source>
        <dbReference type="EMBL" id="OMJ75356.1"/>
    </source>
</evidence>
<evidence type="ECO:0000313" key="4">
    <source>
        <dbReference type="Proteomes" id="UP000187209"/>
    </source>
</evidence>
<dbReference type="PROSITE" id="PS50011">
    <property type="entry name" value="PROTEIN_KINASE_DOM"/>
    <property type="match status" value="1"/>
</dbReference>
<dbReference type="Proteomes" id="UP000187209">
    <property type="component" value="Unassembled WGS sequence"/>
</dbReference>
<dbReference type="OrthoDB" id="10264738at2759"/>
<accession>A0A1R2BEZ8</accession>
<dbReference type="PANTHER" id="PTHR44167:SF24">
    <property type="entry name" value="SERINE_THREONINE-PROTEIN KINASE CHK2"/>
    <property type="match status" value="1"/>
</dbReference>
<dbReference type="PROSITE" id="PS00108">
    <property type="entry name" value="PROTEIN_KINASE_ST"/>
    <property type="match status" value="1"/>
</dbReference>
<dbReference type="GO" id="GO:0004674">
    <property type="term" value="F:protein serine/threonine kinase activity"/>
    <property type="evidence" value="ECO:0007669"/>
    <property type="project" value="TreeGrafter"/>
</dbReference>
<dbReference type="GO" id="GO:0005634">
    <property type="term" value="C:nucleus"/>
    <property type="evidence" value="ECO:0007669"/>
    <property type="project" value="TreeGrafter"/>
</dbReference>
<feature type="transmembrane region" description="Helical" evidence="1">
    <location>
        <begin position="269"/>
        <end position="289"/>
    </location>
</feature>
<proteinExistence type="predicted"/>
<dbReference type="Pfam" id="PF00069">
    <property type="entry name" value="Pkinase"/>
    <property type="match status" value="1"/>
</dbReference>
<keyword evidence="1" id="KW-0472">Membrane</keyword>
<dbReference type="GO" id="GO:0005524">
    <property type="term" value="F:ATP binding"/>
    <property type="evidence" value="ECO:0007669"/>
    <property type="project" value="InterPro"/>
</dbReference>
<organism evidence="3 4">
    <name type="scientific">Stentor coeruleus</name>
    <dbReference type="NCBI Taxonomy" id="5963"/>
    <lineage>
        <taxon>Eukaryota</taxon>
        <taxon>Sar</taxon>
        <taxon>Alveolata</taxon>
        <taxon>Ciliophora</taxon>
        <taxon>Postciliodesmatophora</taxon>
        <taxon>Heterotrichea</taxon>
        <taxon>Heterotrichida</taxon>
        <taxon>Stentoridae</taxon>
        <taxon>Stentor</taxon>
    </lineage>
</organism>
<protein>
    <recommendedName>
        <fullName evidence="2">Protein kinase domain-containing protein</fullName>
    </recommendedName>
</protein>
<dbReference type="PANTHER" id="PTHR44167">
    <property type="entry name" value="OVARIAN-SPECIFIC SERINE/THREONINE-PROTEIN KINASE LOK-RELATED"/>
    <property type="match status" value="1"/>
</dbReference>
<evidence type="ECO:0000256" key="1">
    <source>
        <dbReference type="SAM" id="Phobius"/>
    </source>
</evidence>
<dbReference type="EMBL" id="MPUH01000695">
    <property type="protein sequence ID" value="OMJ75356.1"/>
    <property type="molecule type" value="Genomic_DNA"/>
</dbReference>
<name>A0A1R2BEZ8_9CILI</name>
<dbReference type="Gene3D" id="3.30.200.20">
    <property type="entry name" value="Phosphorylase Kinase, domain 1"/>
    <property type="match status" value="1"/>
</dbReference>
<dbReference type="SMART" id="SM00220">
    <property type="entry name" value="S_TKc"/>
    <property type="match status" value="1"/>
</dbReference>
<keyword evidence="1" id="KW-0812">Transmembrane</keyword>
<feature type="domain" description="Protein kinase" evidence="2">
    <location>
        <begin position="53"/>
        <end position="370"/>
    </location>
</feature>
<dbReference type="AlphaFoldDB" id="A0A1R2BEZ8"/>
<reference evidence="3 4" key="1">
    <citation type="submission" date="2016-11" db="EMBL/GenBank/DDBJ databases">
        <title>The macronuclear genome of Stentor coeruleus: a giant cell with tiny introns.</title>
        <authorList>
            <person name="Slabodnick M."/>
            <person name="Ruby J.G."/>
            <person name="Reiff S.B."/>
            <person name="Swart E.C."/>
            <person name="Gosai S."/>
            <person name="Prabakaran S."/>
            <person name="Witkowska E."/>
            <person name="Larue G.E."/>
            <person name="Fisher S."/>
            <person name="Freeman R.M."/>
            <person name="Gunawardena J."/>
            <person name="Chu W."/>
            <person name="Stover N.A."/>
            <person name="Gregory B.D."/>
            <person name="Nowacki M."/>
            <person name="Derisi J."/>
            <person name="Roy S.W."/>
            <person name="Marshall W.F."/>
            <person name="Sood P."/>
        </authorList>
    </citation>
    <scope>NUCLEOTIDE SEQUENCE [LARGE SCALE GENOMIC DNA]</scope>
    <source>
        <strain evidence="3">WM001</strain>
    </source>
</reference>
<sequence length="372" mass="41952">MRAALLIENKKKSQPLLPLNRSKTNIQPKVEKPKFTLTKEEEKTYGERFPTGFKKLKILGRGGCALVWLGEDISNGKKLAVKQISRMSGPNAIESCKREIHFGTILNELSHPALDSIIHLVDSKTEKSDIWALYEVGGTSLSKALFQVKGEFVKGERMYKIEHPNIYREFMNIKVLSRFIYEFMQVLEFLSSQNIVHSDLKPDNILVNTEKYEGIKIIDFGSAYYFTGSGSINTATPEYMPPEALEIAHCPGDHISHLSSISRPWSFDIWSAGMIILEIISGVPLWMSLKSRTEKMGRMVLCRGLLAASARDPETILKLQAETTYNLSSTISKYAAFSVPQSLVDLVTKMLDWDPANRISPSEALTHEFFQI</sequence>
<dbReference type="GO" id="GO:0005737">
    <property type="term" value="C:cytoplasm"/>
    <property type="evidence" value="ECO:0007669"/>
    <property type="project" value="TreeGrafter"/>
</dbReference>
<comment type="caution">
    <text evidence="3">The sequence shown here is derived from an EMBL/GenBank/DDBJ whole genome shotgun (WGS) entry which is preliminary data.</text>
</comment>
<dbReference type="InterPro" id="IPR011009">
    <property type="entry name" value="Kinase-like_dom_sf"/>
</dbReference>
<dbReference type="InterPro" id="IPR008271">
    <property type="entry name" value="Ser/Thr_kinase_AS"/>
</dbReference>